<organism evidence="1 2">
    <name type="scientific">Lentibacillus salinarum</name>
    <dbReference type="NCBI Taxonomy" id="446820"/>
    <lineage>
        <taxon>Bacteria</taxon>
        <taxon>Bacillati</taxon>
        <taxon>Bacillota</taxon>
        <taxon>Bacilli</taxon>
        <taxon>Bacillales</taxon>
        <taxon>Bacillaceae</taxon>
        <taxon>Lentibacillus</taxon>
    </lineage>
</organism>
<dbReference type="RefSeq" id="WP_382401646.1">
    <property type="nucleotide sequence ID" value="NZ_JBHTNH010000028.1"/>
</dbReference>
<reference evidence="2" key="1">
    <citation type="journal article" date="2019" name="Int. J. Syst. Evol. Microbiol.">
        <title>The Global Catalogue of Microorganisms (GCM) 10K type strain sequencing project: providing services to taxonomists for standard genome sequencing and annotation.</title>
        <authorList>
            <consortium name="The Broad Institute Genomics Platform"/>
            <consortium name="The Broad Institute Genome Sequencing Center for Infectious Disease"/>
            <person name="Wu L."/>
            <person name="Ma J."/>
        </authorList>
    </citation>
    <scope>NUCLEOTIDE SEQUENCE [LARGE SCALE GENOMIC DNA]</scope>
    <source>
        <strain evidence="2">CCUG 54822</strain>
    </source>
</reference>
<proteinExistence type="predicted"/>
<keyword evidence="2" id="KW-1185">Reference proteome</keyword>
<evidence type="ECO:0000313" key="1">
    <source>
        <dbReference type="EMBL" id="MFD1362772.1"/>
    </source>
</evidence>
<comment type="caution">
    <text evidence="1">The sequence shown here is derived from an EMBL/GenBank/DDBJ whole genome shotgun (WGS) entry which is preliminary data.</text>
</comment>
<name>A0ABW3ZY71_9BACI</name>
<evidence type="ECO:0000313" key="2">
    <source>
        <dbReference type="Proteomes" id="UP001597178"/>
    </source>
</evidence>
<dbReference type="EMBL" id="JBHTNH010000028">
    <property type="protein sequence ID" value="MFD1362772.1"/>
    <property type="molecule type" value="Genomic_DNA"/>
</dbReference>
<gene>
    <name evidence="1" type="ORF">ACFQ4A_14015</name>
</gene>
<protein>
    <submittedName>
        <fullName evidence="1">Uncharacterized protein</fullName>
    </submittedName>
</protein>
<accession>A0ABW3ZY71</accession>
<dbReference type="Proteomes" id="UP001597178">
    <property type="component" value="Unassembled WGS sequence"/>
</dbReference>
<sequence>MLGNSKEMKIAVVYGNLGEWLQNHNVTILDIKFSVTQENKNRYLVLYQ</sequence>